<dbReference type="InterPro" id="IPR026285">
    <property type="entry name" value="TenA_E"/>
</dbReference>
<dbReference type="AlphaFoldDB" id="A0A8J5QNL6"/>
<reference evidence="2 3" key="1">
    <citation type="journal article" date="2021" name="DNA Res.">
        <title>Genome analysis of Candida subhashii reveals its hybrid nature and dual mitochondrial genome conformations.</title>
        <authorList>
            <person name="Mixao V."/>
            <person name="Hegedusova E."/>
            <person name="Saus E."/>
            <person name="Pryszcz L.P."/>
            <person name="Cillingova A."/>
            <person name="Nosek J."/>
            <person name="Gabaldon T."/>
        </authorList>
    </citation>
    <scope>NUCLEOTIDE SEQUENCE [LARGE SCALE GENOMIC DNA]</scope>
    <source>
        <strain evidence="2 3">CBS 10753</strain>
    </source>
</reference>
<name>A0A8J5QNL6_9ASCO</name>
<evidence type="ECO:0000313" key="3">
    <source>
        <dbReference type="Proteomes" id="UP000694255"/>
    </source>
</evidence>
<dbReference type="GeneID" id="73466912"/>
<proteinExistence type="predicted"/>
<dbReference type="PIRSF" id="PIRSF003170">
    <property type="entry name" value="Pet18p"/>
    <property type="match status" value="1"/>
</dbReference>
<dbReference type="EMBL" id="JAGSYN010000010">
    <property type="protein sequence ID" value="KAG7666342.1"/>
    <property type="molecule type" value="Genomic_DNA"/>
</dbReference>
<dbReference type="PANTHER" id="PTHR43198:SF2">
    <property type="entry name" value="SI:CH1073-67J19.1-RELATED"/>
    <property type="match status" value="1"/>
</dbReference>
<evidence type="ECO:0000259" key="1">
    <source>
        <dbReference type="Pfam" id="PF03070"/>
    </source>
</evidence>
<dbReference type="CDD" id="cd19358">
    <property type="entry name" value="TenA_E_Spr0628-like"/>
    <property type="match status" value="1"/>
</dbReference>
<dbReference type="Proteomes" id="UP000694255">
    <property type="component" value="Unassembled WGS sequence"/>
</dbReference>
<organism evidence="2 3">
    <name type="scientific">[Candida] subhashii</name>
    <dbReference type="NCBI Taxonomy" id="561895"/>
    <lineage>
        <taxon>Eukaryota</taxon>
        <taxon>Fungi</taxon>
        <taxon>Dikarya</taxon>
        <taxon>Ascomycota</taxon>
        <taxon>Saccharomycotina</taxon>
        <taxon>Pichiomycetes</taxon>
        <taxon>Debaryomycetaceae</taxon>
        <taxon>Spathaspora</taxon>
    </lineage>
</organism>
<accession>A0A8J5QNL6</accession>
<dbReference type="OrthoDB" id="37730at2759"/>
<dbReference type="InterPro" id="IPR050967">
    <property type="entry name" value="Thiamine_Salvage_TenA"/>
</dbReference>
<dbReference type="InterPro" id="IPR004305">
    <property type="entry name" value="Thiaminase-2/PQQC"/>
</dbReference>
<dbReference type="RefSeq" id="XP_049266570.1">
    <property type="nucleotide sequence ID" value="XM_049404669.1"/>
</dbReference>
<keyword evidence="3" id="KW-1185">Reference proteome</keyword>
<dbReference type="PANTHER" id="PTHR43198">
    <property type="entry name" value="BIFUNCTIONAL TH2 PROTEIN"/>
    <property type="match status" value="1"/>
</dbReference>
<sequence>MSIIDKLLEKHSDLFTESITHPLTNELCDGTLADYRLFTYLTQDLKFFQIGLNLLGKTLSLCDNPEAAITLAKQIGFLSNDENDYFFKALSEIKETNLQEVQSKASKMLGDDPITLPEVNNYINLLKYLTFESDSYIELITFTYVMEKVYLGWAQYNIDKNLIPRDLGYKHQEWINLHSGEAFTNWVEFLKGEVERVVKTPEDEELCEETFVKSMQQEVSFFKDCYDYQE</sequence>
<feature type="domain" description="Thiaminase-2/PQQC" evidence="1">
    <location>
        <begin position="11"/>
        <end position="227"/>
    </location>
</feature>
<gene>
    <name evidence="2" type="ORF">J8A68_000111</name>
</gene>
<evidence type="ECO:0000313" key="2">
    <source>
        <dbReference type="EMBL" id="KAG7666342.1"/>
    </source>
</evidence>
<comment type="caution">
    <text evidence="2">The sequence shown here is derived from an EMBL/GenBank/DDBJ whole genome shotgun (WGS) entry which is preliminary data.</text>
</comment>
<dbReference type="Pfam" id="PF03070">
    <property type="entry name" value="TENA_THI-4"/>
    <property type="match status" value="1"/>
</dbReference>
<protein>
    <recommendedName>
        <fullName evidence="1">Thiaminase-2/PQQC domain-containing protein</fullName>
    </recommendedName>
</protein>
<dbReference type="GO" id="GO:0005829">
    <property type="term" value="C:cytosol"/>
    <property type="evidence" value="ECO:0007669"/>
    <property type="project" value="TreeGrafter"/>
</dbReference>